<dbReference type="Gene3D" id="3.10.270.10">
    <property type="entry name" value="Urate Oxidase"/>
    <property type="match status" value="1"/>
</dbReference>
<sequence length="254" mass="29071">MIDIQNEKPENEIELEKVGIEGLKKYVIIKRPNQVYHVIVTINSYITLPPHLRGAHMSRFVESVEEIPTESTSIEDLAQEISEKAFEKHGFHCFTEVFGELPFERVRPSGEKENSIAQMFARYSTKSKRKTVGVSVNGVLACPCSKELCNGLTHNQRGFLTVEIDVSKNKVELLDIIDICNQSFSSPTFSLLKRPEEKEVVEKIHQNPRFVEDVVRKCVQLLKEKYSGRYCKVKCVSFESIHDHNVCSEWKGVL</sequence>
<evidence type="ECO:0000313" key="2">
    <source>
        <dbReference type="EMBL" id="HHD40224.1"/>
    </source>
</evidence>
<accession>A0A832MUW8</accession>
<dbReference type="AlphaFoldDB" id="A0A832MUW8"/>
<reference evidence="2" key="1">
    <citation type="journal article" date="2020" name="mSystems">
        <title>Genome- and Community-Level Interaction Insights into Carbon Utilization and Element Cycling Functions of Hydrothermarchaeota in Hydrothermal Sediment.</title>
        <authorList>
            <person name="Zhou Z."/>
            <person name="Liu Y."/>
            <person name="Xu W."/>
            <person name="Pan J."/>
            <person name="Luo Z.H."/>
            <person name="Li M."/>
        </authorList>
    </citation>
    <scope>NUCLEOTIDE SEQUENCE [LARGE SCALE GENOMIC DNA]</scope>
    <source>
        <strain evidence="2">SpSt-101</strain>
    </source>
</reference>
<dbReference type="PANTHER" id="PTHR36445:SF1">
    <property type="entry name" value="GTP CYCLOHYDROLASE MPTA"/>
    <property type="match status" value="1"/>
</dbReference>
<dbReference type="InterPro" id="IPR003801">
    <property type="entry name" value="GTP_cyclohydrolase_FolE2/MptA"/>
</dbReference>
<proteinExistence type="predicted"/>
<protein>
    <submittedName>
        <fullName evidence="2">GTP cyclohydrolase I FolE2</fullName>
    </submittedName>
</protein>
<name>A0A832MUW8_FERPE</name>
<dbReference type="GO" id="GO:0003934">
    <property type="term" value="F:GTP cyclohydrolase I activity"/>
    <property type="evidence" value="ECO:0007669"/>
    <property type="project" value="InterPro"/>
</dbReference>
<dbReference type="EMBL" id="DRUO01000153">
    <property type="protein sequence ID" value="HHD40224.1"/>
    <property type="molecule type" value="Genomic_DNA"/>
</dbReference>
<dbReference type="PANTHER" id="PTHR36445">
    <property type="entry name" value="GTP CYCLOHYDROLASE MPTA"/>
    <property type="match status" value="1"/>
</dbReference>
<dbReference type="Pfam" id="PF02649">
    <property type="entry name" value="GCHY-1"/>
    <property type="match status" value="1"/>
</dbReference>
<keyword evidence="1 2" id="KW-0378">Hydrolase</keyword>
<organism evidence="2">
    <name type="scientific">Fervidobacterium pennivorans</name>
    <dbReference type="NCBI Taxonomy" id="93466"/>
    <lineage>
        <taxon>Bacteria</taxon>
        <taxon>Thermotogati</taxon>
        <taxon>Thermotogota</taxon>
        <taxon>Thermotogae</taxon>
        <taxon>Thermotogales</taxon>
        <taxon>Fervidobacteriaceae</taxon>
        <taxon>Fervidobacterium</taxon>
    </lineage>
</organism>
<evidence type="ECO:0000256" key="1">
    <source>
        <dbReference type="ARBA" id="ARBA00022801"/>
    </source>
</evidence>
<gene>
    <name evidence="2" type="ORF">ENL60_01850</name>
</gene>
<comment type="caution">
    <text evidence="2">The sequence shown here is derived from an EMBL/GenBank/DDBJ whole genome shotgun (WGS) entry which is preliminary data.</text>
</comment>